<dbReference type="Pfam" id="PF03237">
    <property type="entry name" value="Terminase_6N"/>
    <property type="match status" value="1"/>
</dbReference>
<evidence type="ECO:0000313" key="1">
    <source>
        <dbReference type="EMBL" id="DAE22246.1"/>
    </source>
</evidence>
<dbReference type="Gene3D" id="3.30.420.280">
    <property type="match status" value="1"/>
</dbReference>
<dbReference type="Gene3D" id="3.40.50.300">
    <property type="entry name" value="P-loop containing nucleotide triphosphate hydrolases"/>
    <property type="match status" value="1"/>
</dbReference>
<proteinExistence type="predicted"/>
<accession>A0A8S5QSR5</accession>
<dbReference type="EMBL" id="BK015730">
    <property type="protein sequence ID" value="DAE22246.1"/>
    <property type="molecule type" value="Genomic_DNA"/>
</dbReference>
<organism evidence="1">
    <name type="scientific">Podoviridae sp. ctKS020</name>
    <dbReference type="NCBI Taxonomy" id="2826552"/>
    <lineage>
        <taxon>Viruses</taxon>
        <taxon>Duplodnaviria</taxon>
        <taxon>Heunggongvirae</taxon>
        <taxon>Uroviricota</taxon>
        <taxon>Caudoviricetes</taxon>
    </lineage>
</organism>
<dbReference type="InterPro" id="IPR027417">
    <property type="entry name" value="P-loop_NTPase"/>
</dbReference>
<reference evidence="1" key="1">
    <citation type="journal article" date="2021" name="Proc. Natl. Acad. Sci. U.S.A.">
        <title>A Catalog of Tens of Thousands of Viruses from Human Metagenomes Reveals Hidden Associations with Chronic Diseases.</title>
        <authorList>
            <person name="Tisza M.J."/>
            <person name="Buck C.B."/>
        </authorList>
    </citation>
    <scope>NUCLEOTIDE SEQUENCE</scope>
    <source>
        <strain evidence="1">CtKS020</strain>
    </source>
</reference>
<name>A0A8S5QSR5_9CAUD</name>
<protein>
    <submittedName>
        <fullName evidence="1">Large subunit terminase</fullName>
    </submittedName>
</protein>
<sequence>MELKFGKPNPKQELFLNATARHIGFGGARAGGKSWSVQVKAALLCLTYPGIRCLIIRKTYPELIENHIIPLRKLLGGAAKYNDKEKRFTFGNGSTITCRYCANDKDVDRFQGTQWDIIFFDEATLLSEDQMTMIAATNREVNDYPKRIYYTCNPGGQGHAYIKRIFIDRIYKPDEDPNDYVFIQSRVTDNYALLQKNPDYIKTLEALPPKKKKAWLYGEWDVFEGQFFEEFRDVPEHYKDRRGTHVIEPFEVPHGWNIYRSFDWGFSKPFSCDWWAVDYDGRAYLILQYYGCTGTPNEGLKMQPYDVFKEISNIERSHRWLAGKNIQGVADPAIWDAETGESIAEVAEKYRIHFEKADNSRLNGWMQCHYRLAFDEEQKPMVYFFNTCKHAIRTLPMQMYSEIKIEDLDTKLEDHFADSFRYFCMSRPLKPQRAQKAVELPYNDPLNLIAESMNKRYGRF</sequence>